<proteinExistence type="predicted"/>
<gene>
    <name evidence="2" type="ORF">M0M42_00615</name>
</gene>
<dbReference type="EMBL" id="CP096208">
    <property type="protein sequence ID" value="UPQ82952.1"/>
    <property type="molecule type" value="Genomic_DNA"/>
</dbReference>
<evidence type="ECO:0000259" key="1">
    <source>
        <dbReference type="Pfam" id="PF06568"/>
    </source>
</evidence>
<name>A0ABY4KQ08_9PSED</name>
<protein>
    <submittedName>
        <fullName evidence="2">DUF1127 domain-containing protein</fullName>
    </submittedName>
</protein>
<dbReference type="InterPro" id="IPR009506">
    <property type="entry name" value="YjiS-like"/>
</dbReference>
<keyword evidence="3" id="KW-1185">Reference proteome</keyword>
<dbReference type="Pfam" id="PF06568">
    <property type="entry name" value="YjiS-like"/>
    <property type="match status" value="1"/>
</dbReference>
<evidence type="ECO:0000313" key="2">
    <source>
        <dbReference type="EMBL" id="UPQ82952.1"/>
    </source>
</evidence>
<accession>A0ABY4KQ08</accession>
<organism evidence="2 3">
    <name type="scientific">Pseudomonas knackmussii</name>
    <dbReference type="NCBI Taxonomy" id="65741"/>
    <lineage>
        <taxon>Bacteria</taxon>
        <taxon>Pseudomonadati</taxon>
        <taxon>Pseudomonadota</taxon>
        <taxon>Gammaproteobacteria</taxon>
        <taxon>Pseudomonadales</taxon>
        <taxon>Pseudomonadaceae</taxon>
        <taxon>Pseudomonas</taxon>
    </lineage>
</organism>
<feature type="domain" description="YjiS-like" evidence="1">
    <location>
        <begin position="23"/>
        <end position="56"/>
    </location>
</feature>
<dbReference type="Proteomes" id="UP000831189">
    <property type="component" value="Chromosome"/>
</dbReference>
<sequence>MERVLARTITPAFGLPPLRRITRLLRLWQQRVRTRHQLAGLDDHQLADIGISRSERLAELEKPFWR</sequence>
<reference evidence="2 3" key="1">
    <citation type="submission" date="2022-04" db="EMBL/GenBank/DDBJ databases">
        <title>Pseudomonas knackmussii B09-2.</title>
        <authorList>
            <person name="Deng Y."/>
        </authorList>
    </citation>
    <scope>NUCLEOTIDE SEQUENCE [LARGE SCALE GENOMIC DNA]</scope>
    <source>
        <strain evidence="2 3">B09-2</strain>
    </source>
</reference>
<evidence type="ECO:0000313" key="3">
    <source>
        <dbReference type="Proteomes" id="UP000831189"/>
    </source>
</evidence>